<dbReference type="InterPro" id="IPR002797">
    <property type="entry name" value="Polysacc_synth"/>
</dbReference>
<evidence type="ECO:0000313" key="7">
    <source>
        <dbReference type="EMBL" id="QOY90868.1"/>
    </source>
</evidence>
<sequence>MQAAANTNILPAPAPSLRLNFAWTAAGNGVYSACQWGMVAVLARTSSPELVGRYALGMAVSAPILLLAQMNLRALLATDVRGEHRFSDYTLLRFVTLLAAVALSAGFALFGGYAPEAVWTIVLVAVAQAIEGMSDIYQGQLQQAEQMDKLALSLSVRGLLSLAAVTAVMMATGSLPAALLAMSACRLAVLFFYDRPAAAACAIQAENSQDVLSRRLWSLVRLAAPLGAVMMLGSLSTNVPRYFIARAMSEASLGIFAAVFTFASAGNMVVNALGQAATPKLARLSAEGNRAGFLRLSLRLGAMIAGLGALSALGCLLFGKAVLTLVFGPLYAGHSAAMVAAALAGGAGWLASMSGYVLTAARCLGPQVPILLASVAVTAAACAFLIPPFGLIGAAAALGAGSLAQVTGNCIAMRGKL</sequence>
<dbReference type="AlphaFoldDB" id="A0A7S7NW50"/>
<keyword evidence="4 6" id="KW-1133">Transmembrane helix</keyword>
<reference evidence="7 8" key="1">
    <citation type="submission" date="2020-10" db="EMBL/GenBank/DDBJ databases">
        <title>Complete genome sequence of Paludibaculum fermentans P105T, a facultatively anaerobic acidobacterium capable of dissimilatory Fe(III) reduction.</title>
        <authorList>
            <person name="Dedysh S.N."/>
            <person name="Beletsky A.V."/>
            <person name="Kulichevskaya I.S."/>
            <person name="Mardanov A.V."/>
            <person name="Ravin N.V."/>
        </authorList>
    </citation>
    <scope>NUCLEOTIDE SEQUENCE [LARGE SCALE GENOMIC DNA]</scope>
    <source>
        <strain evidence="7 8">P105</strain>
    </source>
</reference>
<evidence type="ECO:0000256" key="3">
    <source>
        <dbReference type="ARBA" id="ARBA00022692"/>
    </source>
</evidence>
<protein>
    <submittedName>
        <fullName evidence="7">Lipopolysaccharide biosynthesis protein</fullName>
    </submittedName>
</protein>
<dbReference type="GO" id="GO:0005886">
    <property type="term" value="C:plasma membrane"/>
    <property type="evidence" value="ECO:0007669"/>
    <property type="project" value="UniProtKB-SubCell"/>
</dbReference>
<dbReference type="InterPro" id="IPR050833">
    <property type="entry name" value="Poly_Biosynth_Transport"/>
</dbReference>
<dbReference type="EMBL" id="CP063849">
    <property type="protein sequence ID" value="QOY90868.1"/>
    <property type="molecule type" value="Genomic_DNA"/>
</dbReference>
<keyword evidence="8" id="KW-1185">Reference proteome</keyword>
<name>A0A7S7NW50_PALFE</name>
<accession>A0A7S7NW50</accession>
<keyword evidence="2" id="KW-1003">Cell membrane</keyword>
<feature type="transmembrane region" description="Helical" evidence="6">
    <location>
        <begin position="255"/>
        <end position="277"/>
    </location>
</feature>
<evidence type="ECO:0000256" key="1">
    <source>
        <dbReference type="ARBA" id="ARBA00004651"/>
    </source>
</evidence>
<dbReference type="Pfam" id="PF01943">
    <property type="entry name" value="Polysacc_synt"/>
    <property type="match status" value="1"/>
</dbReference>
<feature type="transmembrane region" description="Helical" evidence="6">
    <location>
        <begin position="363"/>
        <end position="386"/>
    </location>
</feature>
<evidence type="ECO:0000256" key="5">
    <source>
        <dbReference type="ARBA" id="ARBA00023136"/>
    </source>
</evidence>
<feature type="transmembrane region" description="Helical" evidence="6">
    <location>
        <begin position="150"/>
        <end position="171"/>
    </location>
</feature>
<dbReference type="Proteomes" id="UP000593892">
    <property type="component" value="Chromosome"/>
</dbReference>
<organism evidence="7 8">
    <name type="scientific">Paludibaculum fermentans</name>
    <dbReference type="NCBI Taxonomy" id="1473598"/>
    <lineage>
        <taxon>Bacteria</taxon>
        <taxon>Pseudomonadati</taxon>
        <taxon>Acidobacteriota</taxon>
        <taxon>Terriglobia</taxon>
        <taxon>Bryobacterales</taxon>
        <taxon>Bryobacteraceae</taxon>
        <taxon>Paludibaculum</taxon>
    </lineage>
</organism>
<keyword evidence="5 6" id="KW-0472">Membrane</keyword>
<dbReference type="PANTHER" id="PTHR30250">
    <property type="entry name" value="PST FAMILY PREDICTED COLANIC ACID TRANSPORTER"/>
    <property type="match status" value="1"/>
</dbReference>
<dbReference type="PANTHER" id="PTHR30250:SF11">
    <property type="entry name" value="O-ANTIGEN TRANSPORTER-RELATED"/>
    <property type="match status" value="1"/>
</dbReference>
<dbReference type="KEGG" id="pfer:IRI77_13260"/>
<evidence type="ECO:0000256" key="4">
    <source>
        <dbReference type="ARBA" id="ARBA00022989"/>
    </source>
</evidence>
<feature type="transmembrane region" description="Helical" evidence="6">
    <location>
        <begin position="51"/>
        <end position="70"/>
    </location>
</feature>
<comment type="subcellular location">
    <subcellularLocation>
        <location evidence="1">Cell membrane</location>
        <topology evidence="1">Multi-pass membrane protein</topology>
    </subcellularLocation>
</comment>
<feature type="transmembrane region" description="Helical" evidence="6">
    <location>
        <begin position="91"/>
        <end position="111"/>
    </location>
</feature>
<evidence type="ECO:0000256" key="2">
    <source>
        <dbReference type="ARBA" id="ARBA00022475"/>
    </source>
</evidence>
<evidence type="ECO:0000256" key="6">
    <source>
        <dbReference type="SAM" id="Phobius"/>
    </source>
</evidence>
<proteinExistence type="predicted"/>
<gene>
    <name evidence="7" type="ORF">IRI77_13260</name>
</gene>
<feature type="transmembrane region" description="Helical" evidence="6">
    <location>
        <begin position="298"/>
        <end position="319"/>
    </location>
</feature>
<keyword evidence="3 6" id="KW-0812">Transmembrane</keyword>
<feature type="transmembrane region" description="Helical" evidence="6">
    <location>
        <begin position="216"/>
        <end position="235"/>
    </location>
</feature>
<dbReference type="RefSeq" id="WP_194452525.1">
    <property type="nucleotide sequence ID" value="NZ_CP063849.1"/>
</dbReference>
<evidence type="ECO:0000313" key="8">
    <source>
        <dbReference type="Proteomes" id="UP000593892"/>
    </source>
</evidence>
<feature type="transmembrane region" description="Helical" evidence="6">
    <location>
        <begin position="331"/>
        <end position="351"/>
    </location>
</feature>